<dbReference type="EnsemblMetazoa" id="tetur01g02270.1">
    <property type="protein sequence ID" value="tetur01g02270.1"/>
    <property type="gene ID" value="tetur01g02270"/>
</dbReference>
<protein>
    <submittedName>
        <fullName evidence="1">Uncharacterized protein</fullName>
    </submittedName>
</protein>
<reference evidence="1" key="2">
    <citation type="submission" date="2015-06" db="UniProtKB">
        <authorList>
            <consortium name="EnsemblMetazoa"/>
        </authorList>
    </citation>
    <scope>IDENTIFICATION</scope>
</reference>
<sequence>MATATSSWMILVMPYVLYHRNNNYNSWLVTSCSIIIPCSSHQTPNQ</sequence>
<proteinExistence type="predicted"/>
<dbReference type="HOGENOM" id="CLU_3191912_0_0_1"/>
<keyword evidence="2" id="KW-1185">Reference proteome</keyword>
<evidence type="ECO:0000313" key="1">
    <source>
        <dbReference type="EnsemblMetazoa" id="tetur01g02270.1"/>
    </source>
</evidence>
<dbReference type="AlphaFoldDB" id="T1JQ81"/>
<dbReference type="Proteomes" id="UP000015104">
    <property type="component" value="Unassembled WGS sequence"/>
</dbReference>
<accession>T1JQ81</accession>
<dbReference type="EMBL" id="CAEY01000437">
    <property type="status" value="NOT_ANNOTATED_CDS"/>
    <property type="molecule type" value="Genomic_DNA"/>
</dbReference>
<organism evidence="1 2">
    <name type="scientific">Tetranychus urticae</name>
    <name type="common">Two-spotted spider mite</name>
    <dbReference type="NCBI Taxonomy" id="32264"/>
    <lineage>
        <taxon>Eukaryota</taxon>
        <taxon>Metazoa</taxon>
        <taxon>Ecdysozoa</taxon>
        <taxon>Arthropoda</taxon>
        <taxon>Chelicerata</taxon>
        <taxon>Arachnida</taxon>
        <taxon>Acari</taxon>
        <taxon>Acariformes</taxon>
        <taxon>Trombidiformes</taxon>
        <taxon>Prostigmata</taxon>
        <taxon>Eleutherengona</taxon>
        <taxon>Raphignathae</taxon>
        <taxon>Tetranychoidea</taxon>
        <taxon>Tetranychidae</taxon>
        <taxon>Tetranychus</taxon>
    </lineage>
</organism>
<reference evidence="2" key="1">
    <citation type="submission" date="2011-08" db="EMBL/GenBank/DDBJ databases">
        <authorList>
            <person name="Rombauts S."/>
        </authorList>
    </citation>
    <scope>NUCLEOTIDE SEQUENCE</scope>
    <source>
        <strain evidence="2">London</strain>
    </source>
</reference>
<name>T1JQ81_TETUR</name>
<evidence type="ECO:0000313" key="2">
    <source>
        <dbReference type="Proteomes" id="UP000015104"/>
    </source>
</evidence>